<keyword evidence="3" id="KW-1185">Reference proteome</keyword>
<evidence type="ECO:0000313" key="1">
    <source>
        <dbReference type="EMBL" id="EJT69734.1"/>
    </source>
</evidence>
<sequence length="112" mass="13422">NALRQFKFTLKNDKDFNYKIIVNVCYLSNKPIFYIINESIKFNAIAILKNLFVKEIWEILKRYWINVYLKLLNVIIYNASIYFLKSVERTHSMLRKAHSIIKTECPDFAPKL</sequence>
<evidence type="ECO:0000313" key="2">
    <source>
        <dbReference type="EnsemblFungi" id="EJT69734"/>
    </source>
</evidence>
<dbReference type="VEuPathDB" id="FungiDB:GGTG_12617"/>
<organism evidence="1">
    <name type="scientific">Gaeumannomyces tritici (strain R3-111a-1)</name>
    <name type="common">Wheat and barley take-all root rot fungus</name>
    <name type="synonym">Gaeumannomyces graminis var. tritici</name>
    <dbReference type="NCBI Taxonomy" id="644352"/>
    <lineage>
        <taxon>Eukaryota</taxon>
        <taxon>Fungi</taxon>
        <taxon>Dikarya</taxon>
        <taxon>Ascomycota</taxon>
        <taxon>Pezizomycotina</taxon>
        <taxon>Sordariomycetes</taxon>
        <taxon>Sordariomycetidae</taxon>
        <taxon>Magnaporthales</taxon>
        <taxon>Magnaporthaceae</taxon>
        <taxon>Gaeumannomyces</taxon>
    </lineage>
</organism>
<feature type="non-terminal residue" evidence="1">
    <location>
        <position position="112"/>
    </location>
</feature>
<dbReference type="RefSeq" id="XP_009228782.1">
    <property type="nucleotide sequence ID" value="XM_009230518.1"/>
</dbReference>
<protein>
    <submittedName>
        <fullName evidence="1 2">Uncharacterized protein</fullName>
    </submittedName>
</protein>
<reference evidence="3" key="1">
    <citation type="submission" date="2010-07" db="EMBL/GenBank/DDBJ databases">
        <title>The genome sequence of Gaeumannomyces graminis var. tritici strain R3-111a-1.</title>
        <authorList>
            <consortium name="The Broad Institute Genome Sequencing Platform"/>
            <person name="Ma L.-J."/>
            <person name="Dead R."/>
            <person name="Young S."/>
            <person name="Zeng Q."/>
            <person name="Koehrsen M."/>
            <person name="Alvarado L."/>
            <person name="Berlin A."/>
            <person name="Chapman S.B."/>
            <person name="Chen Z."/>
            <person name="Freedman E."/>
            <person name="Gellesch M."/>
            <person name="Goldberg J."/>
            <person name="Griggs A."/>
            <person name="Gujja S."/>
            <person name="Heilman E.R."/>
            <person name="Heiman D."/>
            <person name="Hepburn T."/>
            <person name="Howarth C."/>
            <person name="Jen D."/>
            <person name="Larson L."/>
            <person name="Mehta T."/>
            <person name="Neiman D."/>
            <person name="Pearson M."/>
            <person name="Roberts A."/>
            <person name="Saif S."/>
            <person name="Shea T."/>
            <person name="Shenoy N."/>
            <person name="Sisk P."/>
            <person name="Stolte C."/>
            <person name="Sykes S."/>
            <person name="Walk T."/>
            <person name="White J."/>
            <person name="Yandava C."/>
            <person name="Haas B."/>
            <person name="Nusbaum C."/>
            <person name="Birren B."/>
        </authorList>
    </citation>
    <scope>NUCLEOTIDE SEQUENCE [LARGE SCALE GENOMIC DNA]</scope>
    <source>
        <strain evidence="3">R3-111a-1</strain>
    </source>
</reference>
<reference evidence="1" key="2">
    <citation type="submission" date="2010-07" db="EMBL/GenBank/DDBJ databases">
        <authorList>
            <consortium name="The Broad Institute Genome Sequencing Platform"/>
            <consortium name="Broad Institute Genome Sequencing Center for Infectious Disease"/>
            <person name="Ma L.-J."/>
            <person name="Dead R."/>
            <person name="Young S."/>
            <person name="Zeng Q."/>
            <person name="Koehrsen M."/>
            <person name="Alvarado L."/>
            <person name="Berlin A."/>
            <person name="Chapman S.B."/>
            <person name="Chen Z."/>
            <person name="Freedman E."/>
            <person name="Gellesch M."/>
            <person name="Goldberg J."/>
            <person name="Griggs A."/>
            <person name="Gujja S."/>
            <person name="Heilman E.R."/>
            <person name="Heiman D."/>
            <person name="Hepburn T."/>
            <person name="Howarth C."/>
            <person name="Jen D."/>
            <person name="Larson L."/>
            <person name="Mehta T."/>
            <person name="Neiman D."/>
            <person name="Pearson M."/>
            <person name="Roberts A."/>
            <person name="Saif S."/>
            <person name="Shea T."/>
            <person name="Shenoy N."/>
            <person name="Sisk P."/>
            <person name="Stolte C."/>
            <person name="Sykes S."/>
            <person name="Walk T."/>
            <person name="White J."/>
            <person name="Yandava C."/>
            <person name="Haas B."/>
            <person name="Nusbaum C."/>
            <person name="Birren B."/>
        </authorList>
    </citation>
    <scope>NUCLEOTIDE SEQUENCE</scope>
    <source>
        <strain evidence="1">R3-111a-1</strain>
    </source>
</reference>
<dbReference type="OrthoDB" id="5242358at2759"/>
<dbReference type="AlphaFoldDB" id="J8TXV1"/>
<dbReference type="Proteomes" id="UP000006039">
    <property type="component" value="Unassembled WGS sequence"/>
</dbReference>
<accession>J8TXV1</accession>
<dbReference type="STRING" id="644352.J8TXV1"/>
<gene>
    <name evidence="2" type="primary">20353075</name>
    <name evidence="1" type="ORF">GGTG_12617</name>
</gene>
<dbReference type="EMBL" id="GL385403">
    <property type="protein sequence ID" value="EJT69734.1"/>
    <property type="molecule type" value="Genomic_DNA"/>
</dbReference>
<reference evidence="1" key="3">
    <citation type="submission" date="2010-09" db="EMBL/GenBank/DDBJ databases">
        <title>Annotation of Gaeumannomyces graminis var. tritici R3-111a-1.</title>
        <authorList>
            <consortium name="The Broad Institute Genome Sequencing Platform"/>
            <person name="Ma L.-J."/>
            <person name="Dead R."/>
            <person name="Young S.K."/>
            <person name="Zeng Q."/>
            <person name="Gargeya S."/>
            <person name="Fitzgerald M."/>
            <person name="Haas B."/>
            <person name="Abouelleil A."/>
            <person name="Alvarado L."/>
            <person name="Arachchi H.M."/>
            <person name="Berlin A."/>
            <person name="Brown A."/>
            <person name="Chapman S.B."/>
            <person name="Chen Z."/>
            <person name="Dunbar C."/>
            <person name="Freedman E."/>
            <person name="Gearin G."/>
            <person name="Gellesch M."/>
            <person name="Goldberg J."/>
            <person name="Griggs A."/>
            <person name="Gujja S."/>
            <person name="Heiman D."/>
            <person name="Howarth C."/>
            <person name="Larson L."/>
            <person name="Lui A."/>
            <person name="MacDonald P.J.P."/>
            <person name="Mehta T."/>
            <person name="Montmayeur A."/>
            <person name="Murphy C."/>
            <person name="Neiman D."/>
            <person name="Pearson M."/>
            <person name="Priest M."/>
            <person name="Roberts A."/>
            <person name="Saif S."/>
            <person name="Shea T."/>
            <person name="Shenoy N."/>
            <person name="Sisk P."/>
            <person name="Stolte C."/>
            <person name="Sykes S."/>
            <person name="Yandava C."/>
            <person name="Wortman J."/>
            <person name="Nusbaum C."/>
            <person name="Birren B."/>
        </authorList>
    </citation>
    <scope>NUCLEOTIDE SEQUENCE</scope>
    <source>
        <strain evidence="1">R3-111a-1</strain>
    </source>
</reference>
<dbReference type="GeneID" id="20353075"/>
<reference evidence="2" key="4">
    <citation type="journal article" date="2015" name="G3 (Bethesda)">
        <title>Genome sequences of three phytopathogenic species of the Magnaporthaceae family of fungi.</title>
        <authorList>
            <person name="Okagaki L.H."/>
            <person name="Nunes C.C."/>
            <person name="Sailsbery J."/>
            <person name="Clay B."/>
            <person name="Brown D."/>
            <person name="John T."/>
            <person name="Oh Y."/>
            <person name="Young N."/>
            <person name="Fitzgerald M."/>
            <person name="Haas B.J."/>
            <person name="Zeng Q."/>
            <person name="Young S."/>
            <person name="Adiconis X."/>
            <person name="Fan L."/>
            <person name="Levin J.Z."/>
            <person name="Mitchell T.K."/>
            <person name="Okubara P.A."/>
            <person name="Farman M.L."/>
            <person name="Kohn L.M."/>
            <person name="Birren B."/>
            <person name="Ma L.-J."/>
            <person name="Dean R.A."/>
        </authorList>
    </citation>
    <scope>NUCLEOTIDE SEQUENCE</scope>
    <source>
        <strain evidence="2">R3-111a-1</strain>
    </source>
</reference>
<name>J8TXV1_GAET3</name>
<evidence type="ECO:0000313" key="3">
    <source>
        <dbReference type="Proteomes" id="UP000006039"/>
    </source>
</evidence>
<proteinExistence type="predicted"/>
<reference evidence="2" key="5">
    <citation type="submission" date="2018-04" db="UniProtKB">
        <authorList>
            <consortium name="EnsemblFungi"/>
        </authorList>
    </citation>
    <scope>IDENTIFICATION</scope>
    <source>
        <strain evidence="2">R3-111a-1</strain>
    </source>
</reference>
<dbReference type="EnsemblFungi" id="EJT69734">
    <property type="protein sequence ID" value="EJT69734"/>
    <property type="gene ID" value="GGTG_12617"/>
</dbReference>